<gene>
    <name evidence="2" type="ORF">SAMN02745164_02151</name>
</gene>
<dbReference type="Pfam" id="PF05598">
    <property type="entry name" value="DUF772"/>
    <property type="match status" value="1"/>
</dbReference>
<sequence>MRSNASGVGRTGYSPVSMIKAILIKIIKNLNSTSDLIDELYSNPYLAQAIGFDPIRNYVPAESTFSMFRKSFDINIIYLLITDLLFKGISSGFISTEFLAVDSFPNHAAQAA</sequence>
<dbReference type="AlphaFoldDB" id="A0A1M5AB48"/>
<accession>A0A1M5AB48</accession>
<proteinExistence type="predicted"/>
<dbReference type="InterPro" id="IPR008490">
    <property type="entry name" value="Transposase_InsH_N"/>
</dbReference>
<protein>
    <submittedName>
        <fullName evidence="2">Transposase domain</fullName>
    </submittedName>
</protein>
<feature type="domain" description="Transposase InsH N-terminal" evidence="1">
    <location>
        <begin position="6"/>
        <end position="70"/>
    </location>
</feature>
<keyword evidence="3" id="KW-1185">Reference proteome</keyword>
<name>A0A1M5AB48_MARH1</name>
<comment type="caution">
    <text evidence="2">The sequence shown here is derived from an EMBL/GenBank/DDBJ whole genome shotgun (WGS) entry which is preliminary data.</text>
</comment>
<dbReference type="OrthoDB" id="49668at2"/>
<dbReference type="STRING" id="1122195.SAMN02745164_02151"/>
<organism evidence="2 3">
    <name type="scientific">Marinitoga hydrogenitolerans (strain DSM 16785 / JCM 12826 / AT1271)</name>
    <dbReference type="NCBI Taxonomy" id="1122195"/>
    <lineage>
        <taxon>Bacteria</taxon>
        <taxon>Thermotogati</taxon>
        <taxon>Thermotogota</taxon>
        <taxon>Thermotogae</taxon>
        <taxon>Petrotogales</taxon>
        <taxon>Petrotogaceae</taxon>
        <taxon>Marinitoga</taxon>
    </lineage>
</organism>
<evidence type="ECO:0000313" key="3">
    <source>
        <dbReference type="Proteomes" id="UP000184334"/>
    </source>
</evidence>
<dbReference type="RefSeq" id="WP_143148377.1">
    <property type="nucleotide sequence ID" value="NZ_FQUI01000056.1"/>
</dbReference>
<evidence type="ECO:0000313" key="2">
    <source>
        <dbReference type="EMBL" id="SHF27531.1"/>
    </source>
</evidence>
<evidence type="ECO:0000259" key="1">
    <source>
        <dbReference type="Pfam" id="PF05598"/>
    </source>
</evidence>
<dbReference type="EMBL" id="FQUI01000056">
    <property type="protein sequence ID" value="SHF27531.1"/>
    <property type="molecule type" value="Genomic_DNA"/>
</dbReference>
<dbReference type="Proteomes" id="UP000184334">
    <property type="component" value="Unassembled WGS sequence"/>
</dbReference>
<reference evidence="2" key="1">
    <citation type="submission" date="2016-11" db="EMBL/GenBank/DDBJ databases">
        <authorList>
            <person name="Varghese N."/>
            <person name="Submissions S."/>
        </authorList>
    </citation>
    <scope>NUCLEOTIDE SEQUENCE [LARGE SCALE GENOMIC DNA]</scope>
    <source>
        <strain evidence="2">DSM 16785</strain>
    </source>
</reference>